<comment type="caution">
    <text evidence="1">The sequence shown here is derived from an EMBL/GenBank/DDBJ whole genome shotgun (WGS) entry which is preliminary data.</text>
</comment>
<organism evidence="1 2">
    <name type="scientific">Vibrio tritonius</name>
    <dbReference type="NCBI Taxonomy" id="1435069"/>
    <lineage>
        <taxon>Bacteria</taxon>
        <taxon>Pseudomonadati</taxon>
        <taxon>Pseudomonadota</taxon>
        <taxon>Gammaproteobacteria</taxon>
        <taxon>Vibrionales</taxon>
        <taxon>Vibrionaceae</taxon>
        <taxon>Vibrio</taxon>
    </lineage>
</organism>
<keyword evidence="2" id="KW-1185">Reference proteome</keyword>
<dbReference type="RefSeq" id="WP_225251000.1">
    <property type="nucleotide sequence ID" value="NZ_JAIWIU010000095.1"/>
</dbReference>
<evidence type="ECO:0000313" key="2">
    <source>
        <dbReference type="Proteomes" id="UP001199044"/>
    </source>
</evidence>
<dbReference type="Proteomes" id="UP001199044">
    <property type="component" value="Unassembled WGS sequence"/>
</dbReference>
<accession>A0ABS7YNG9</accession>
<dbReference type="EMBL" id="JAIWIU010000095">
    <property type="protein sequence ID" value="MCA2017215.1"/>
    <property type="molecule type" value="Genomic_DNA"/>
</dbReference>
<reference evidence="2" key="1">
    <citation type="submission" date="2023-07" db="EMBL/GenBank/DDBJ databases">
        <title>Molecular identification of indigenous halophilic bacteria isolated from red sea cost, biodegradation of synthetic dyes and assessment of degraded metabolite toxicity.</title>
        <authorList>
            <person name="Chaieb K."/>
            <person name="Altayb H.N."/>
        </authorList>
    </citation>
    <scope>NUCLEOTIDE SEQUENCE [LARGE SCALE GENOMIC DNA]</scope>
    <source>
        <strain evidence="2">K20</strain>
    </source>
</reference>
<gene>
    <name evidence="1" type="ORF">LDJ79_13910</name>
</gene>
<protein>
    <submittedName>
        <fullName evidence="1">Uncharacterized protein</fullName>
    </submittedName>
</protein>
<proteinExistence type="predicted"/>
<name>A0ABS7YNG9_9VIBR</name>
<sequence>MDKSFLDLLLNLANHELLLVLNNLYSLANTVEQIHMGQIITTQPYKDALFIDLKSVLSKVRFSFIFYNNMNKLAIYFIATSNLALCGCAVKPIELPQEPYPLDKSHSKAFHLSHAMGLGTSIDLPKGDAQKLLKERKESMIKAGLNSSLSGYLVSFTLAKSLGLPLTTAHGLASDSVENNFIMGAGTADKKSITDYENFAIYLPYELASNNETAKAYVFKHFANTLKNGGLDLKELDSEFEYGTGHEFSHPLCQQLDTLCRYQIRVEEPVVAYAPELLGGYKAWVWSPKSRNAPIIRTYTIATWGQLLTFDMTTVKNNQISIQDTFEKPLIQSYPKWLVKFVPATYDKPPFVIWNSTSLQFELPQNTQDTNQN</sequence>
<evidence type="ECO:0000313" key="1">
    <source>
        <dbReference type="EMBL" id="MCA2017215.1"/>
    </source>
</evidence>